<dbReference type="Pfam" id="PF09285">
    <property type="entry name" value="Elong-fact-P_C"/>
    <property type="match status" value="1"/>
</dbReference>
<dbReference type="PROSITE" id="PS01275">
    <property type="entry name" value="EFP"/>
    <property type="match status" value="1"/>
</dbReference>
<dbReference type="PANTHER" id="PTHR30053:SF14">
    <property type="entry name" value="TRANSLATION ELONGATION FACTOR KOW-LIKE DOMAIN-CONTAINING PROTEIN"/>
    <property type="match status" value="1"/>
</dbReference>
<evidence type="ECO:0000259" key="4">
    <source>
        <dbReference type="SMART" id="SM01185"/>
    </source>
</evidence>
<protein>
    <recommendedName>
        <fullName evidence="2">Elongation factor P-like protein</fullName>
    </recommendedName>
</protein>
<evidence type="ECO:0000256" key="1">
    <source>
        <dbReference type="ARBA" id="ARBA00009479"/>
    </source>
</evidence>
<name>A0A3M0AFL0_9GAMM</name>
<evidence type="ECO:0000313" key="6">
    <source>
        <dbReference type="Proteomes" id="UP000267187"/>
    </source>
</evidence>
<comment type="caution">
    <text evidence="5">The sequence shown here is derived from an EMBL/GenBank/DDBJ whole genome shotgun (WGS) entry which is preliminary data.</text>
</comment>
<dbReference type="CDD" id="cd05794">
    <property type="entry name" value="S1_EF-P_repeat_2"/>
    <property type="match status" value="1"/>
</dbReference>
<dbReference type="Gene3D" id="2.30.30.30">
    <property type="match status" value="1"/>
</dbReference>
<dbReference type="PANTHER" id="PTHR30053">
    <property type="entry name" value="ELONGATION FACTOR P"/>
    <property type="match status" value="1"/>
</dbReference>
<dbReference type="FunFam" id="2.40.50.140:FF:000004">
    <property type="entry name" value="Elongation factor P"/>
    <property type="match status" value="1"/>
</dbReference>
<dbReference type="NCBIfam" id="NF001810">
    <property type="entry name" value="PRK00529.1"/>
    <property type="match status" value="1"/>
</dbReference>
<feature type="domain" description="Elongation factor P C-terminal" evidence="3">
    <location>
        <begin position="132"/>
        <end position="187"/>
    </location>
</feature>
<dbReference type="GO" id="GO:0003746">
    <property type="term" value="F:translation elongation factor activity"/>
    <property type="evidence" value="ECO:0007669"/>
    <property type="project" value="UniProtKB-UniRule"/>
</dbReference>
<dbReference type="Pfam" id="PF08207">
    <property type="entry name" value="EFP_N"/>
    <property type="match status" value="1"/>
</dbReference>
<comment type="similarity">
    <text evidence="1 2">Belongs to the elongation factor P family.</text>
</comment>
<evidence type="ECO:0000256" key="2">
    <source>
        <dbReference type="HAMAP-Rule" id="MF_00646"/>
    </source>
</evidence>
<reference evidence="5 6" key="1">
    <citation type="submission" date="2018-10" db="EMBL/GenBank/DDBJ databases">
        <title>Genomic Encyclopedia of Type Strains, Phase IV (KMG-IV): sequencing the most valuable type-strain genomes for metagenomic binning, comparative biology and taxonomic classification.</title>
        <authorList>
            <person name="Goeker M."/>
        </authorList>
    </citation>
    <scope>NUCLEOTIDE SEQUENCE [LARGE SCALE GENOMIC DNA]</scope>
    <source>
        <strain evidence="5 6">DSM 25080</strain>
    </source>
</reference>
<gene>
    <name evidence="5" type="ORF">DFR27_0328</name>
</gene>
<dbReference type="OrthoDB" id="9801844at2"/>
<dbReference type="Pfam" id="PF01132">
    <property type="entry name" value="EFP"/>
    <property type="match status" value="1"/>
</dbReference>
<dbReference type="SUPFAM" id="SSF50104">
    <property type="entry name" value="Translation proteins SH3-like domain"/>
    <property type="match status" value="1"/>
</dbReference>
<dbReference type="EMBL" id="REFJ01000001">
    <property type="protein sequence ID" value="RMA82379.1"/>
    <property type="molecule type" value="Genomic_DNA"/>
</dbReference>
<evidence type="ECO:0000259" key="3">
    <source>
        <dbReference type="SMART" id="SM00841"/>
    </source>
</evidence>
<dbReference type="InterPro" id="IPR008991">
    <property type="entry name" value="Translation_prot_SH3-like_sf"/>
</dbReference>
<dbReference type="CDD" id="cd04470">
    <property type="entry name" value="S1_EF-P_repeat_1"/>
    <property type="match status" value="1"/>
</dbReference>
<dbReference type="GO" id="GO:0043043">
    <property type="term" value="P:peptide biosynthetic process"/>
    <property type="evidence" value="ECO:0007669"/>
    <property type="project" value="InterPro"/>
</dbReference>
<keyword evidence="5" id="KW-0648">Protein biosynthesis</keyword>
<dbReference type="InterPro" id="IPR012340">
    <property type="entry name" value="NA-bd_OB-fold"/>
</dbReference>
<dbReference type="SMART" id="SM01185">
    <property type="entry name" value="EFP"/>
    <property type="match status" value="1"/>
</dbReference>
<dbReference type="Proteomes" id="UP000267187">
    <property type="component" value="Unassembled WGS sequence"/>
</dbReference>
<dbReference type="HAMAP" id="MF_00646">
    <property type="entry name" value="EFP"/>
    <property type="match status" value="1"/>
</dbReference>
<organism evidence="5 6">
    <name type="scientific">Umboniibacter marinipuniceus</name>
    <dbReference type="NCBI Taxonomy" id="569599"/>
    <lineage>
        <taxon>Bacteria</taxon>
        <taxon>Pseudomonadati</taxon>
        <taxon>Pseudomonadota</taxon>
        <taxon>Gammaproteobacteria</taxon>
        <taxon>Cellvibrionales</taxon>
        <taxon>Cellvibrionaceae</taxon>
        <taxon>Umboniibacter</taxon>
    </lineage>
</organism>
<dbReference type="InterPro" id="IPR011897">
    <property type="entry name" value="Transl_elong_p-like_YeiP"/>
</dbReference>
<dbReference type="SUPFAM" id="SSF50249">
    <property type="entry name" value="Nucleic acid-binding proteins"/>
    <property type="match status" value="2"/>
</dbReference>
<feature type="domain" description="Translation elongation factor P/YeiP central" evidence="4">
    <location>
        <begin position="69"/>
        <end position="124"/>
    </location>
</feature>
<dbReference type="SMART" id="SM00841">
    <property type="entry name" value="Elong-fact-P_C"/>
    <property type="match status" value="1"/>
</dbReference>
<sequence length="188" mass="20764">MPRAAELKKGQVVRYKDQMCIVRIIDVQNPSARGAATLYKVRFSTIPDGAKLEDRFKGDDQLPDVDLIRREVTYSYDDGDFMVFMDTEDYSQFPVSREALGDQVLYISEDLQGALALMVDGNVVALELPSTIELTVVDTTPVIKGASAAARTKPATCNTGLVVQVPEYLAPGEKIRVNVDEARYISRA</sequence>
<dbReference type="InterPro" id="IPR001059">
    <property type="entry name" value="Transl_elong_P/YeiP_cen"/>
</dbReference>
<dbReference type="InterPro" id="IPR013852">
    <property type="entry name" value="Transl_elong_P/YeiP_CS"/>
</dbReference>
<dbReference type="PIRSF" id="PIRSF005901">
    <property type="entry name" value="EF-P"/>
    <property type="match status" value="1"/>
</dbReference>
<dbReference type="GO" id="GO:0005829">
    <property type="term" value="C:cytosol"/>
    <property type="evidence" value="ECO:0007669"/>
    <property type="project" value="UniProtKB-ARBA"/>
</dbReference>
<keyword evidence="5" id="KW-0251">Elongation factor</keyword>
<evidence type="ECO:0000313" key="5">
    <source>
        <dbReference type="EMBL" id="RMA82379.1"/>
    </source>
</evidence>
<proteinExistence type="inferred from homology"/>
<dbReference type="AlphaFoldDB" id="A0A3M0AFL0"/>
<dbReference type="Gene3D" id="2.40.50.140">
    <property type="entry name" value="Nucleic acid-binding proteins"/>
    <property type="match status" value="2"/>
</dbReference>
<keyword evidence="6" id="KW-1185">Reference proteome</keyword>
<dbReference type="RefSeq" id="WP_121875717.1">
    <property type="nucleotide sequence ID" value="NZ_REFJ01000001.1"/>
</dbReference>
<dbReference type="InterPro" id="IPR020599">
    <property type="entry name" value="Transl_elong_fac_P/YeiP"/>
</dbReference>
<dbReference type="InterPro" id="IPR013185">
    <property type="entry name" value="Transl_elong_KOW-like"/>
</dbReference>
<accession>A0A3M0AFL0</accession>
<dbReference type="InterPro" id="IPR015365">
    <property type="entry name" value="Elong-fact-P_C"/>
</dbReference>
<dbReference type="NCBIfam" id="NF003392">
    <property type="entry name" value="PRK04542.1"/>
    <property type="match status" value="1"/>
</dbReference>
<dbReference type="InterPro" id="IPR014722">
    <property type="entry name" value="Rib_uL2_dom2"/>
</dbReference>